<dbReference type="RefSeq" id="XP_008619257.1">
    <property type="nucleotide sequence ID" value="XM_008621035.1"/>
</dbReference>
<evidence type="ECO:0000313" key="2">
    <source>
        <dbReference type="Proteomes" id="UP000030762"/>
    </source>
</evidence>
<name>T0R5L8_SAPDV</name>
<dbReference type="AlphaFoldDB" id="T0R5L8"/>
<reference evidence="1 2" key="1">
    <citation type="submission" date="2012-04" db="EMBL/GenBank/DDBJ databases">
        <title>The Genome Sequence of Saprolegnia declina VS20.</title>
        <authorList>
            <consortium name="The Broad Institute Genome Sequencing Platform"/>
            <person name="Russ C."/>
            <person name="Nusbaum C."/>
            <person name="Tyler B."/>
            <person name="van West P."/>
            <person name="Dieguez-Uribeondo J."/>
            <person name="de Bruijn I."/>
            <person name="Tripathy S."/>
            <person name="Jiang R."/>
            <person name="Young S.K."/>
            <person name="Zeng Q."/>
            <person name="Gargeya S."/>
            <person name="Fitzgerald M."/>
            <person name="Haas B."/>
            <person name="Abouelleil A."/>
            <person name="Alvarado L."/>
            <person name="Arachchi H.M."/>
            <person name="Berlin A."/>
            <person name="Chapman S.B."/>
            <person name="Goldberg J."/>
            <person name="Griggs A."/>
            <person name="Gujja S."/>
            <person name="Hansen M."/>
            <person name="Howarth C."/>
            <person name="Imamovic A."/>
            <person name="Larimer J."/>
            <person name="McCowen C."/>
            <person name="Montmayeur A."/>
            <person name="Murphy C."/>
            <person name="Neiman D."/>
            <person name="Pearson M."/>
            <person name="Priest M."/>
            <person name="Roberts A."/>
            <person name="Saif S."/>
            <person name="Shea T."/>
            <person name="Sisk P."/>
            <person name="Sykes S."/>
            <person name="Wortman J."/>
            <person name="Nusbaum C."/>
            <person name="Birren B."/>
        </authorList>
    </citation>
    <scope>NUCLEOTIDE SEQUENCE [LARGE SCALE GENOMIC DNA]</scope>
    <source>
        <strain evidence="1 2">VS20</strain>
    </source>
</reference>
<proteinExistence type="predicted"/>
<dbReference type="GeneID" id="19955603"/>
<feature type="non-terminal residue" evidence="1">
    <location>
        <position position="130"/>
    </location>
</feature>
<dbReference type="STRING" id="1156394.T0R5L8"/>
<accession>T0R5L8</accession>
<dbReference type="VEuPathDB" id="FungiDB:SDRG_14876"/>
<gene>
    <name evidence="1" type="ORF">SDRG_14876</name>
</gene>
<dbReference type="EMBL" id="JH767210">
    <property type="protein sequence ID" value="EQC27353.1"/>
    <property type="molecule type" value="Genomic_DNA"/>
</dbReference>
<dbReference type="OrthoDB" id="79691at2759"/>
<organism evidence="1 2">
    <name type="scientific">Saprolegnia diclina (strain VS20)</name>
    <dbReference type="NCBI Taxonomy" id="1156394"/>
    <lineage>
        <taxon>Eukaryota</taxon>
        <taxon>Sar</taxon>
        <taxon>Stramenopiles</taxon>
        <taxon>Oomycota</taxon>
        <taxon>Saprolegniomycetes</taxon>
        <taxon>Saprolegniales</taxon>
        <taxon>Saprolegniaceae</taxon>
        <taxon>Saprolegnia</taxon>
    </lineage>
</organism>
<protein>
    <submittedName>
        <fullName evidence="1">Uncharacterized protein</fullName>
    </submittedName>
</protein>
<sequence>MFDRRVVLTSPQSTDNYWNDYGQSCRLDANGFVNGSCAESEMATTTPAAWTALGRHLALHWQLTPASDEWFVTTCSVGPPGIQWVFLVFLASSTAHPLCVPTTGAQTIDGIGKLETTNREAYPLGIYELS</sequence>
<evidence type="ECO:0000313" key="1">
    <source>
        <dbReference type="EMBL" id="EQC27353.1"/>
    </source>
</evidence>
<keyword evidence="2" id="KW-1185">Reference proteome</keyword>
<dbReference type="Proteomes" id="UP000030762">
    <property type="component" value="Unassembled WGS sequence"/>
</dbReference>
<dbReference type="InParanoid" id="T0R5L8"/>